<reference evidence="3 4" key="1">
    <citation type="journal article" date="2018" name="BMC Genomics">
        <title>Comparative genome analysis of jujube witches'-broom Phytoplasma, an obligate pathogen that causes jujube witches'-broom disease.</title>
        <authorList>
            <person name="Wang J."/>
            <person name="Song L."/>
            <person name="Jiao Q."/>
            <person name="Yang S."/>
            <person name="Gao R."/>
            <person name="Lu X."/>
            <person name="Zhou G."/>
        </authorList>
    </citation>
    <scope>NUCLEOTIDE SEQUENCE [LARGE SCALE GENOMIC DNA]</scope>
    <source>
        <strain evidence="3">Jwb-nky</strain>
    </source>
</reference>
<organism evidence="3 4">
    <name type="scientific">Ziziphus jujuba witches'-broom phytoplasma</name>
    <dbReference type="NCBI Taxonomy" id="135727"/>
    <lineage>
        <taxon>Bacteria</taxon>
        <taxon>Bacillati</taxon>
        <taxon>Mycoplasmatota</taxon>
        <taxon>Mollicutes</taxon>
        <taxon>Acholeplasmatales</taxon>
        <taxon>Acholeplasmataceae</taxon>
        <taxon>Candidatus Phytoplasma</taxon>
        <taxon>16SrV (Elm yellows group)</taxon>
    </lineage>
</organism>
<feature type="transmembrane region" description="Helical" evidence="2">
    <location>
        <begin position="14"/>
        <end position="35"/>
    </location>
</feature>
<protein>
    <submittedName>
        <fullName evidence="3">Uncharacterized protein</fullName>
    </submittedName>
</protein>
<evidence type="ECO:0000256" key="1">
    <source>
        <dbReference type="SAM" id="MobiDB-lite"/>
    </source>
</evidence>
<feature type="compositionally biased region" description="Basic and acidic residues" evidence="1">
    <location>
        <begin position="86"/>
        <end position="97"/>
    </location>
</feature>
<keyword evidence="4" id="KW-1185">Reference proteome</keyword>
<dbReference type="AlphaFoldDB" id="A0A660HMH5"/>
<keyword evidence="2" id="KW-1133">Transmembrane helix</keyword>
<dbReference type="Proteomes" id="UP000272462">
    <property type="component" value="Chromosome"/>
</dbReference>
<evidence type="ECO:0000313" key="4">
    <source>
        <dbReference type="Proteomes" id="UP000272462"/>
    </source>
</evidence>
<sequence>MANNNAIQRATKEILKAVGLAICTVYAIFGLIAMYRNNELPFQDHDKSTNVIVNKINPDKDKNVHVQEALLKRLNDLEAKNTNTTETKDTKDTTKRT</sequence>
<name>A0A660HMH5_ZIZJU</name>
<feature type="region of interest" description="Disordered" evidence="1">
    <location>
        <begin position="77"/>
        <end position="97"/>
    </location>
</feature>
<evidence type="ECO:0000256" key="2">
    <source>
        <dbReference type="SAM" id="Phobius"/>
    </source>
</evidence>
<keyword evidence="2" id="KW-0812">Transmembrane</keyword>
<proteinExistence type="predicted"/>
<keyword evidence="2" id="KW-0472">Membrane</keyword>
<dbReference type="RefSeq" id="WP_121463967.1">
    <property type="nucleotide sequence ID" value="NZ_CP025121.1"/>
</dbReference>
<dbReference type="EMBL" id="CP025121">
    <property type="protein sequence ID" value="AYJ01240.1"/>
    <property type="molecule type" value="Genomic_DNA"/>
</dbReference>
<dbReference type="KEGG" id="pzi:CWO85_01715"/>
<accession>A0A660HMH5</accession>
<evidence type="ECO:0000313" key="3">
    <source>
        <dbReference type="EMBL" id="AYJ01240.1"/>
    </source>
</evidence>
<gene>
    <name evidence="3" type="ORF">CWO85_01715</name>
</gene>